<dbReference type="PANTHER" id="PTHR30521:SF0">
    <property type="entry name" value="DYP-TYPE PEROXIDASE FAMILY PROTEIN"/>
    <property type="match status" value="1"/>
</dbReference>
<evidence type="ECO:0000256" key="2">
    <source>
        <dbReference type="ARBA" id="ARBA00022559"/>
    </source>
</evidence>
<dbReference type="GO" id="GO:0046872">
    <property type="term" value="F:metal ion binding"/>
    <property type="evidence" value="ECO:0007669"/>
    <property type="project" value="UniProtKB-KW"/>
</dbReference>
<dbReference type="RefSeq" id="WP_133324518.1">
    <property type="nucleotide sequence ID" value="NZ_SMYL01000001.1"/>
</dbReference>
<keyword evidence="4" id="KW-0560">Oxidoreductase</keyword>
<dbReference type="NCBIfam" id="TIGR01413">
    <property type="entry name" value="Dyp_perox_fam"/>
    <property type="match status" value="1"/>
</dbReference>
<evidence type="ECO:0000256" key="4">
    <source>
        <dbReference type="ARBA" id="ARBA00023002"/>
    </source>
</evidence>
<evidence type="ECO:0000256" key="3">
    <source>
        <dbReference type="ARBA" id="ARBA00022723"/>
    </source>
</evidence>
<dbReference type="InterPro" id="IPR048328">
    <property type="entry name" value="Dyp_perox_C"/>
</dbReference>
<dbReference type="InterPro" id="IPR006314">
    <property type="entry name" value="Dyp_peroxidase"/>
</dbReference>
<gene>
    <name evidence="7" type="ORF">E2I14_00915</name>
</gene>
<comment type="cofactor">
    <cofactor evidence="1">
        <name>heme b</name>
        <dbReference type="ChEBI" id="CHEBI:60344"/>
    </cofactor>
</comment>
<dbReference type="AlphaFoldDB" id="A0A4R5W5U4"/>
<keyword evidence="2 7" id="KW-0575">Peroxidase</keyword>
<protein>
    <submittedName>
        <fullName evidence="7">Dyp-type peroxidase</fullName>
    </submittedName>
</protein>
<dbReference type="Pfam" id="PF20628">
    <property type="entry name" value="Dyp_perox_C"/>
    <property type="match status" value="1"/>
</dbReference>
<dbReference type="GO" id="GO:0020037">
    <property type="term" value="F:heme binding"/>
    <property type="evidence" value="ECO:0007669"/>
    <property type="project" value="InterPro"/>
</dbReference>
<evidence type="ECO:0000313" key="8">
    <source>
        <dbReference type="Proteomes" id="UP000294829"/>
    </source>
</evidence>
<dbReference type="OrthoDB" id="3251355at2"/>
<dbReference type="GO" id="GO:0005829">
    <property type="term" value="C:cytosol"/>
    <property type="evidence" value="ECO:0007669"/>
    <property type="project" value="TreeGrafter"/>
</dbReference>
<organism evidence="7 8">
    <name type="scientific">Sapientia aquatica</name>
    <dbReference type="NCBI Taxonomy" id="1549640"/>
    <lineage>
        <taxon>Bacteria</taxon>
        <taxon>Pseudomonadati</taxon>
        <taxon>Pseudomonadota</taxon>
        <taxon>Betaproteobacteria</taxon>
        <taxon>Burkholderiales</taxon>
        <taxon>Oxalobacteraceae</taxon>
        <taxon>Sapientia</taxon>
    </lineage>
</organism>
<dbReference type="EMBL" id="SMYL01000001">
    <property type="protein sequence ID" value="TDK68143.1"/>
    <property type="molecule type" value="Genomic_DNA"/>
</dbReference>
<feature type="domain" description="Dyp-type peroxidase C-terminal" evidence="6">
    <location>
        <begin position="129"/>
        <end position="285"/>
    </location>
</feature>
<evidence type="ECO:0000313" key="7">
    <source>
        <dbReference type="EMBL" id="TDK68143.1"/>
    </source>
</evidence>
<evidence type="ECO:0000256" key="1">
    <source>
        <dbReference type="ARBA" id="ARBA00001970"/>
    </source>
</evidence>
<keyword evidence="8" id="KW-1185">Reference proteome</keyword>
<dbReference type="InterPro" id="IPR011008">
    <property type="entry name" value="Dimeric_a/b-barrel"/>
</dbReference>
<dbReference type="PANTHER" id="PTHR30521">
    <property type="entry name" value="DEFERROCHELATASE/PEROXIDASE"/>
    <property type="match status" value="1"/>
</dbReference>
<comment type="caution">
    <text evidence="7">The sequence shown here is derived from an EMBL/GenBank/DDBJ whole genome shotgun (WGS) entry which is preliminary data.</text>
</comment>
<keyword evidence="3" id="KW-0479">Metal-binding</keyword>
<evidence type="ECO:0000256" key="5">
    <source>
        <dbReference type="ARBA" id="ARBA00023004"/>
    </source>
</evidence>
<dbReference type="Proteomes" id="UP000294829">
    <property type="component" value="Unassembled WGS sequence"/>
</dbReference>
<evidence type="ECO:0000259" key="6">
    <source>
        <dbReference type="Pfam" id="PF20628"/>
    </source>
</evidence>
<accession>A0A4R5W5U4</accession>
<dbReference type="GO" id="GO:0004601">
    <property type="term" value="F:peroxidase activity"/>
    <property type="evidence" value="ECO:0007669"/>
    <property type="project" value="UniProtKB-KW"/>
</dbReference>
<proteinExistence type="predicted"/>
<reference evidence="7 8" key="1">
    <citation type="submission" date="2019-03" db="EMBL/GenBank/DDBJ databases">
        <title>Sapientia aquatica gen. nov., sp. nov., isolated from a crater lake.</title>
        <authorList>
            <person name="Felfoldi T."/>
            <person name="Szabo A."/>
            <person name="Toth E."/>
            <person name="Schumann P."/>
            <person name="Keki Z."/>
            <person name="Marialigeti K."/>
            <person name="Mathe I."/>
        </authorList>
    </citation>
    <scope>NUCLEOTIDE SEQUENCE [LARGE SCALE GENOMIC DNA]</scope>
    <source>
        <strain evidence="7 8">SA-152</strain>
    </source>
</reference>
<sequence length="297" mass="32682">MSTSHPIIQSGILQAIPAHANFLSFNLKPNADYATALNKLVALVDGDKVVLGIGASLVTALNKEIAGLRDFPVFDKAKVALPVNKAALWIWLREEQRGALVKQSQRVINAIGDAFELEQSIDGFKFDTGRDLTGYEDGTENPQDQAAVEAAIVDHHGAGLDGGSFVAVQQWLHHWHKFYAMSTDQQDNAIGRRISDNEELDDAPESAHVKRTAQESFDPEAFVVRRSMPWSQGEKSGFYFVAFGRTLDAFEAQLKRMSGAEDGIADALFKFSQPQTGSYFWCPPMRAGQIDLSRILA</sequence>
<keyword evidence="5" id="KW-0408">Iron</keyword>
<dbReference type="PROSITE" id="PS51404">
    <property type="entry name" value="DYP_PEROXIDASE"/>
    <property type="match status" value="1"/>
</dbReference>
<name>A0A4R5W5U4_9BURK</name>
<dbReference type="SUPFAM" id="SSF54909">
    <property type="entry name" value="Dimeric alpha+beta barrel"/>
    <property type="match status" value="1"/>
</dbReference>